<dbReference type="InterPro" id="IPR000571">
    <property type="entry name" value="Znf_CCCH"/>
</dbReference>
<feature type="region of interest" description="Disordered" evidence="6">
    <location>
        <begin position="64"/>
        <end position="87"/>
    </location>
</feature>
<dbReference type="GO" id="GO:0008270">
    <property type="term" value="F:zinc ion binding"/>
    <property type="evidence" value="ECO:0007669"/>
    <property type="project" value="UniProtKB-KW"/>
</dbReference>
<dbReference type="Pfam" id="PF05495">
    <property type="entry name" value="zf-CHY"/>
    <property type="match status" value="1"/>
</dbReference>
<evidence type="ECO:0000256" key="3">
    <source>
        <dbReference type="ARBA" id="ARBA00022833"/>
    </source>
</evidence>
<evidence type="ECO:0000259" key="7">
    <source>
        <dbReference type="PROSITE" id="PS50103"/>
    </source>
</evidence>
<feature type="domain" description="C3H1-type" evidence="7">
    <location>
        <begin position="30"/>
        <end position="58"/>
    </location>
</feature>
<feature type="zinc finger region" description="C3H1-type" evidence="5">
    <location>
        <begin position="30"/>
        <end position="58"/>
    </location>
</feature>
<dbReference type="EMBL" id="MU251550">
    <property type="protein sequence ID" value="KAG9232408.1"/>
    <property type="molecule type" value="Genomic_DNA"/>
</dbReference>
<feature type="region of interest" description="Disordered" evidence="6">
    <location>
        <begin position="1"/>
        <end position="29"/>
    </location>
</feature>
<organism evidence="9 10">
    <name type="scientific">Amylocarpus encephaloides</name>
    <dbReference type="NCBI Taxonomy" id="45428"/>
    <lineage>
        <taxon>Eukaryota</taxon>
        <taxon>Fungi</taxon>
        <taxon>Dikarya</taxon>
        <taxon>Ascomycota</taxon>
        <taxon>Pezizomycotina</taxon>
        <taxon>Leotiomycetes</taxon>
        <taxon>Helotiales</taxon>
        <taxon>Helotiales incertae sedis</taxon>
        <taxon>Amylocarpus</taxon>
    </lineage>
</organism>
<evidence type="ECO:0000256" key="1">
    <source>
        <dbReference type="ARBA" id="ARBA00022723"/>
    </source>
</evidence>
<dbReference type="SUPFAM" id="SSF90229">
    <property type="entry name" value="CCCH zinc finger"/>
    <property type="match status" value="1"/>
</dbReference>
<feature type="compositionally biased region" description="Basic residues" evidence="6">
    <location>
        <begin position="773"/>
        <end position="787"/>
    </location>
</feature>
<evidence type="ECO:0000256" key="6">
    <source>
        <dbReference type="SAM" id="MobiDB-lite"/>
    </source>
</evidence>
<feature type="compositionally biased region" description="Basic and acidic residues" evidence="6">
    <location>
        <begin position="435"/>
        <end position="450"/>
    </location>
</feature>
<dbReference type="InterPro" id="IPR037274">
    <property type="entry name" value="Znf_CHY_sf"/>
</dbReference>
<keyword evidence="3 5" id="KW-0862">Zinc</keyword>
<dbReference type="InterPro" id="IPR036855">
    <property type="entry name" value="Znf_CCCH_sf"/>
</dbReference>
<dbReference type="AlphaFoldDB" id="A0A9P8C3C0"/>
<keyword evidence="10" id="KW-1185">Reference proteome</keyword>
<sequence>MLSNFASSSSNPPSVVAIGRDSASRGGEQPLESRVCRYFGTTGTCRAGNKCSFVHLNGITLPGLQVPEHGEPPEASSSTTSPRTVNNSQVVEGRKQAVTQPIASRVVSKPVTQAQTQDPREFQVGQVRRRFSPKENRQQNGDLLLKFILRPSDPDFPFEMSALECSLVVPVAYPKANPTLKVGNADIPRGFSLNIEVGFDGLVEEKPDATLLEMVKALDRNLETFLSAPKAETVKLVPHKTRDTRHLSNIPARLLEPATTGLSEAEDGSSMQSSISKPIEAATKPVVTFTAEQKTEARKRRENEVRQLEARMGRLPLYRKSGDGIAYTLPLEPRRRGELPTPTQAVKTIQLFVPLLYPLQPCRIQLEGVDSSESKAVERGFEKRAGEQKDATLMGHVNYLAQNMRILAEASLEEKTSVATPISVPRSKQAALSAEKGKGVEGQEDAERSHIQYITRPPEWTILSREDLSDPDPEGYDSYDSGDDIDTDEGEDGDEGGVAVEAEQENLSARPTHNQERGTAISFPFVELYGIELLELVSLNLTVKCERCKDVMEIRALRNGATKTESCKKCASSVSAGFRRDLVHAHAVRAGFLDLEGGIVVDMLPSSFLPTCSQCSTPYPSPGIVSVQGETTTNVCRECHQKFTFSIPQVKFLRISSTSRLPPAAGPRKRKEVLGLVPGTELPKRGRCRHYTKSYRWFRFSCCQKVYACDKCHDQGEEHPNEWANRMICGWCSREGNYRPEDCGVCHGVLVGKRGGGFWEGGKGTRDKVRMSRKDKRKYRRIGGAKK</sequence>
<dbReference type="PROSITE" id="PS51266">
    <property type="entry name" value="ZF_CHY"/>
    <property type="match status" value="1"/>
</dbReference>
<evidence type="ECO:0000313" key="9">
    <source>
        <dbReference type="EMBL" id="KAG9232408.1"/>
    </source>
</evidence>
<evidence type="ECO:0008006" key="11">
    <source>
        <dbReference type="Google" id="ProtNLM"/>
    </source>
</evidence>
<dbReference type="InterPro" id="IPR008913">
    <property type="entry name" value="Znf_CHY"/>
</dbReference>
<feature type="compositionally biased region" description="Acidic residues" evidence="6">
    <location>
        <begin position="469"/>
        <end position="495"/>
    </location>
</feature>
<name>A0A9P8C3C0_9HELO</name>
<dbReference type="Pfam" id="PF00642">
    <property type="entry name" value="zf-CCCH"/>
    <property type="match status" value="1"/>
</dbReference>
<dbReference type="PROSITE" id="PS50103">
    <property type="entry name" value="ZF_C3H1"/>
    <property type="match status" value="1"/>
</dbReference>
<proteinExistence type="predicted"/>
<dbReference type="OrthoDB" id="10253329at2759"/>
<feature type="domain" description="CHY-type" evidence="8">
    <location>
        <begin position="681"/>
        <end position="748"/>
    </location>
</feature>
<evidence type="ECO:0000256" key="4">
    <source>
        <dbReference type="PROSITE-ProRule" id="PRU00601"/>
    </source>
</evidence>
<gene>
    <name evidence="9" type="ORF">BJ875DRAFT_506030</name>
</gene>
<keyword evidence="2 4" id="KW-0863">Zinc-finger</keyword>
<feature type="compositionally biased region" description="Basic and acidic residues" evidence="6">
    <location>
        <begin position="763"/>
        <end position="772"/>
    </location>
</feature>
<reference evidence="9" key="1">
    <citation type="journal article" date="2021" name="IMA Fungus">
        <title>Genomic characterization of three marine fungi, including Emericellopsis atlantica sp. nov. with signatures of a generalist lifestyle and marine biomass degradation.</title>
        <authorList>
            <person name="Hagestad O.C."/>
            <person name="Hou L."/>
            <person name="Andersen J.H."/>
            <person name="Hansen E.H."/>
            <person name="Altermark B."/>
            <person name="Li C."/>
            <person name="Kuhnert E."/>
            <person name="Cox R.J."/>
            <person name="Crous P.W."/>
            <person name="Spatafora J.W."/>
            <person name="Lail K."/>
            <person name="Amirebrahimi M."/>
            <person name="Lipzen A."/>
            <person name="Pangilinan J."/>
            <person name="Andreopoulos W."/>
            <person name="Hayes R.D."/>
            <person name="Ng V."/>
            <person name="Grigoriev I.V."/>
            <person name="Jackson S.A."/>
            <person name="Sutton T.D.S."/>
            <person name="Dobson A.D.W."/>
            <person name="Rama T."/>
        </authorList>
    </citation>
    <scope>NUCLEOTIDE SEQUENCE</scope>
    <source>
        <strain evidence="9">TRa018bII</strain>
    </source>
</reference>
<dbReference type="Proteomes" id="UP000824998">
    <property type="component" value="Unassembled WGS sequence"/>
</dbReference>
<evidence type="ECO:0000256" key="5">
    <source>
        <dbReference type="PROSITE-ProRule" id="PRU00723"/>
    </source>
</evidence>
<evidence type="ECO:0000313" key="10">
    <source>
        <dbReference type="Proteomes" id="UP000824998"/>
    </source>
</evidence>
<feature type="region of interest" description="Disordered" evidence="6">
    <location>
        <begin position="763"/>
        <end position="787"/>
    </location>
</feature>
<evidence type="ECO:0000259" key="8">
    <source>
        <dbReference type="PROSITE" id="PS51266"/>
    </source>
</evidence>
<protein>
    <recommendedName>
        <fullName evidence="11">CHY-type domain-containing protein</fullName>
    </recommendedName>
</protein>
<comment type="caution">
    <text evidence="9">The sequence shown here is derived from an EMBL/GenBank/DDBJ whole genome shotgun (WGS) entry which is preliminary data.</text>
</comment>
<keyword evidence="1 5" id="KW-0479">Metal-binding</keyword>
<feature type="compositionally biased region" description="Low complexity" evidence="6">
    <location>
        <begin position="1"/>
        <end position="17"/>
    </location>
</feature>
<accession>A0A9P8C3C0</accession>
<feature type="region of interest" description="Disordered" evidence="6">
    <location>
        <begin position="416"/>
        <end position="495"/>
    </location>
</feature>
<dbReference type="SUPFAM" id="SSF161219">
    <property type="entry name" value="CHY zinc finger-like"/>
    <property type="match status" value="1"/>
</dbReference>
<evidence type="ECO:0000256" key="2">
    <source>
        <dbReference type="ARBA" id="ARBA00022771"/>
    </source>
</evidence>